<gene>
    <name evidence="2" type="primary">amaP</name>
    <name evidence="2" type="ORF">B9J77_02710</name>
</gene>
<reference evidence="2 3" key="1">
    <citation type="submission" date="2018-08" db="EMBL/GenBank/DDBJ databases">
        <title>Draft genome of candidate division NPL-UPA2 bacterium Unc8 that adapted to ultra-basic serpentinizing groundwater.</title>
        <authorList>
            <person name="Ishii S."/>
            <person name="Suzuki S."/>
            <person name="Nealson K.H."/>
        </authorList>
    </citation>
    <scope>NUCLEOTIDE SEQUENCE [LARGE SCALE GENOMIC DNA]</scope>
    <source>
        <strain evidence="2">Unc8</strain>
    </source>
</reference>
<proteinExistence type="predicted"/>
<dbReference type="NCBIfam" id="NF033218">
    <property type="entry name" value="anchor_AmaP"/>
    <property type="match status" value="1"/>
</dbReference>
<protein>
    <submittedName>
        <fullName evidence="2">Alkaline shock response membrane anchor protein AmaP</fullName>
    </submittedName>
</protein>
<keyword evidence="1" id="KW-0472">Membrane</keyword>
<feature type="transmembrane region" description="Helical" evidence="1">
    <location>
        <begin position="48"/>
        <end position="66"/>
    </location>
</feature>
<evidence type="ECO:0000256" key="1">
    <source>
        <dbReference type="SAM" id="Phobius"/>
    </source>
</evidence>
<keyword evidence="1" id="KW-0812">Transmembrane</keyword>
<sequence>MKKFIIFFSMVILVVMGLFLIFLAIGWLPVEGIKQILISIQEQIIPTIIVGALLLGGGVYLVYLLVREIRYGLTISFRNPEGEVRVSFGAVEEFLKRLRFDEVREMKPELSITKKGLEINARLTLEPNINIPEATTRIQGTIREYVEGVLGIKNIASIKVFITKIAREREGAEITRP</sequence>
<dbReference type="AlphaFoldDB" id="A0A399FW69"/>
<dbReference type="Proteomes" id="UP000266287">
    <property type="component" value="Unassembled WGS sequence"/>
</dbReference>
<evidence type="ECO:0000313" key="3">
    <source>
        <dbReference type="Proteomes" id="UP000266287"/>
    </source>
</evidence>
<name>A0A399FW69_UNCN2</name>
<organism evidence="2 3">
    <name type="scientific">candidate division NPL-UPA2 bacterium Unc8</name>
    <dbReference type="NCBI Taxonomy" id="1980939"/>
    <lineage>
        <taxon>Bacteria</taxon>
    </lineage>
</organism>
<accession>A0A399FW69</accession>
<feature type="transmembrane region" description="Helical" evidence="1">
    <location>
        <begin position="7"/>
        <end position="28"/>
    </location>
</feature>
<dbReference type="EMBL" id="NDHY01000004">
    <property type="protein sequence ID" value="RII00411.1"/>
    <property type="molecule type" value="Genomic_DNA"/>
</dbReference>
<comment type="caution">
    <text evidence="2">The sequence shown here is derived from an EMBL/GenBank/DDBJ whole genome shotgun (WGS) entry which is preliminary data.</text>
</comment>
<keyword evidence="1" id="KW-1133">Transmembrane helix</keyword>
<evidence type="ECO:0000313" key="2">
    <source>
        <dbReference type="EMBL" id="RII00411.1"/>
    </source>
</evidence>